<organism evidence="2">
    <name type="scientific">Myoviridae sp. ct5hB2</name>
    <dbReference type="NCBI Taxonomy" id="2826614"/>
    <lineage>
        <taxon>Viruses</taxon>
        <taxon>Duplodnaviria</taxon>
        <taxon>Heunggongvirae</taxon>
        <taxon>Uroviricota</taxon>
        <taxon>Caudoviricetes</taxon>
    </lineage>
</organism>
<evidence type="ECO:0000313" key="2">
    <source>
        <dbReference type="EMBL" id="DAD90740.1"/>
    </source>
</evidence>
<accession>A0A8S5N8F4</accession>
<feature type="domain" description="DUF6848" evidence="1">
    <location>
        <begin position="22"/>
        <end position="120"/>
    </location>
</feature>
<dbReference type="Gene3D" id="3.30.2220.10">
    <property type="entry name" value="rbstp2171"/>
    <property type="match status" value="1"/>
</dbReference>
<proteinExistence type="predicted"/>
<reference evidence="2" key="1">
    <citation type="journal article" date="2021" name="Proc. Natl. Acad. Sci. U.S.A.">
        <title>A Catalog of Tens of Thousands of Viruses from Human Metagenomes Reveals Hidden Associations with Chronic Diseases.</title>
        <authorList>
            <person name="Tisza M.J."/>
            <person name="Buck C.B."/>
        </authorList>
    </citation>
    <scope>NUCLEOTIDE SEQUENCE</scope>
    <source>
        <strain evidence="2">Ct5hB2</strain>
    </source>
</reference>
<dbReference type="EMBL" id="BK015093">
    <property type="protein sequence ID" value="DAD90740.1"/>
    <property type="molecule type" value="Genomic_DNA"/>
</dbReference>
<protein>
    <recommendedName>
        <fullName evidence="1">DUF6848 domain-containing protein</fullName>
    </recommendedName>
</protein>
<dbReference type="Pfam" id="PF20941">
    <property type="entry name" value="DUF6848"/>
    <property type="match status" value="1"/>
</dbReference>
<sequence>MAEEMKKEQETAAETQQKEDALKAKYGKIYRVGVILTPDDDTEIAKCYYFRAPSVASYDRYVKTASNNATRSLKTFLMDAVLPESAGALTADLEEYPALSISVGEKLLAMMGLSKETNLKKL</sequence>
<name>A0A8S5N8F4_9CAUD</name>
<evidence type="ECO:0000259" key="1">
    <source>
        <dbReference type="Pfam" id="PF20941"/>
    </source>
</evidence>
<dbReference type="InterPro" id="IPR049294">
    <property type="entry name" value="DUF6848"/>
</dbReference>